<keyword evidence="2" id="KW-1185">Reference proteome</keyword>
<sequence length="108" mass="12352">MSQRFIVVSWTNFHLPVEITIEERGTEVQKEFRALMSYTDCEIPGFCRAVYGRVKEDPETVWILAGWENDTSLNVFEATNASVEQRAALSDFGATLLDTHRFNVDGEF</sequence>
<dbReference type="Proteomes" id="UP000193144">
    <property type="component" value="Unassembled WGS sequence"/>
</dbReference>
<dbReference type="OrthoDB" id="3478386at2759"/>
<dbReference type="EMBL" id="MCFA01000013">
    <property type="protein sequence ID" value="ORY17337.1"/>
    <property type="molecule type" value="Genomic_DNA"/>
</dbReference>
<dbReference type="Gene3D" id="3.30.70.100">
    <property type="match status" value="1"/>
</dbReference>
<proteinExistence type="predicted"/>
<comment type="caution">
    <text evidence="1">The sequence shown here is derived from an EMBL/GenBank/DDBJ whole genome shotgun (WGS) entry which is preliminary data.</text>
</comment>
<protein>
    <recommendedName>
        <fullName evidence="3">ABM domain-containing protein</fullName>
    </recommendedName>
</protein>
<dbReference type="InterPro" id="IPR011008">
    <property type="entry name" value="Dimeric_a/b-barrel"/>
</dbReference>
<dbReference type="AlphaFoldDB" id="A0A1Y2A4U8"/>
<reference evidence="1 2" key="1">
    <citation type="submission" date="2016-07" db="EMBL/GenBank/DDBJ databases">
        <title>Pervasive Adenine N6-methylation of Active Genes in Fungi.</title>
        <authorList>
            <consortium name="DOE Joint Genome Institute"/>
            <person name="Mondo S.J."/>
            <person name="Dannebaum R.O."/>
            <person name="Kuo R.C."/>
            <person name="Labutti K."/>
            <person name="Haridas S."/>
            <person name="Kuo A."/>
            <person name="Salamov A."/>
            <person name="Ahrendt S.R."/>
            <person name="Lipzen A."/>
            <person name="Sullivan W."/>
            <person name="Andreopoulos W.B."/>
            <person name="Clum A."/>
            <person name="Lindquist E."/>
            <person name="Daum C."/>
            <person name="Ramamoorthy G.K."/>
            <person name="Gryganskyi A."/>
            <person name="Culley D."/>
            <person name="Magnuson J.K."/>
            <person name="James T.Y."/>
            <person name="O'Malley M.A."/>
            <person name="Stajich J.E."/>
            <person name="Spatafora J.W."/>
            <person name="Visel A."/>
            <person name="Grigoriev I.V."/>
        </authorList>
    </citation>
    <scope>NUCLEOTIDE SEQUENCE [LARGE SCALE GENOMIC DNA]</scope>
    <source>
        <strain evidence="1 2">CBS 115471</strain>
    </source>
</reference>
<gene>
    <name evidence="1" type="ORF">BCR34DRAFT_597123</name>
</gene>
<accession>A0A1Y2A4U8</accession>
<organism evidence="1 2">
    <name type="scientific">Clohesyomyces aquaticus</name>
    <dbReference type="NCBI Taxonomy" id="1231657"/>
    <lineage>
        <taxon>Eukaryota</taxon>
        <taxon>Fungi</taxon>
        <taxon>Dikarya</taxon>
        <taxon>Ascomycota</taxon>
        <taxon>Pezizomycotina</taxon>
        <taxon>Dothideomycetes</taxon>
        <taxon>Pleosporomycetidae</taxon>
        <taxon>Pleosporales</taxon>
        <taxon>Lindgomycetaceae</taxon>
        <taxon>Clohesyomyces</taxon>
    </lineage>
</organism>
<evidence type="ECO:0000313" key="1">
    <source>
        <dbReference type="EMBL" id="ORY17337.1"/>
    </source>
</evidence>
<name>A0A1Y2A4U8_9PLEO</name>
<evidence type="ECO:0000313" key="2">
    <source>
        <dbReference type="Proteomes" id="UP000193144"/>
    </source>
</evidence>
<dbReference type="SUPFAM" id="SSF54909">
    <property type="entry name" value="Dimeric alpha+beta barrel"/>
    <property type="match status" value="1"/>
</dbReference>
<evidence type="ECO:0008006" key="3">
    <source>
        <dbReference type="Google" id="ProtNLM"/>
    </source>
</evidence>